<reference evidence="2 3" key="1">
    <citation type="journal article" date="2024" name="bioRxiv">
        <title>Comparative genomics of Cryptococcus and Kwoniella reveals pathogenesis evolution and contrasting karyotype dynamics via intercentromeric recombination or chromosome fusion.</title>
        <authorList>
            <person name="Coelho M.A."/>
            <person name="David-Palma M."/>
            <person name="Shea T."/>
            <person name="Bowers K."/>
            <person name="McGinley-Smith S."/>
            <person name="Mohammad A.W."/>
            <person name="Gnirke A."/>
            <person name="Yurkov A.M."/>
            <person name="Nowrousian M."/>
            <person name="Sun S."/>
            <person name="Cuomo C.A."/>
            <person name="Heitman J."/>
        </authorList>
    </citation>
    <scope>NUCLEOTIDE SEQUENCE [LARGE SCALE GENOMIC DNA]</scope>
    <source>
        <strain evidence="2 3">CBS 13917</strain>
    </source>
</reference>
<dbReference type="KEGG" id="kne:92180419"/>
<accession>A0AAW0Z0D7</accession>
<dbReference type="GO" id="GO:0004061">
    <property type="term" value="F:arylformamidase activity"/>
    <property type="evidence" value="ECO:0007669"/>
    <property type="project" value="InterPro"/>
</dbReference>
<dbReference type="EMBL" id="JBCAWK010000005">
    <property type="protein sequence ID" value="KAK8858930.1"/>
    <property type="molecule type" value="Genomic_DNA"/>
</dbReference>
<dbReference type="RefSeq" id="XP_066803771.1">
    <property type="nucleotide sequence ID" value="XM_066946270.1"/>
</dbReference>
<sequence>MSSSPDIPPFSSLPLIKPGPPYNAWGLYGPDDELGRLNLITPEAIKRGKDTITEGIAINLNLPMSFMPVHPSRKGLSHEIKCSGHSNDDEVSFNTQSSTQWDGFRHYPYQNYPEKGQYRFYGGMTLEEASDKSVIKHGIHNFIRKPITSQAHLLDIPLYLSRHSLPPLDPHSNRSSIDHSTLLACAEEFGVHILPGDILVVRTGWTEGTIDLSKAKREELRGREVNGSCGVAHSEEVLRWHWEKRIAAVVSDCPAYESWPSLSPLSNHQVFLGGWGMPIGELFDLRELAQKCEELGRWTFFFTSMVLNVVGGIASPPNAQAIL</sequence>
<dbReference type="GO" id="GO:0019441">
    <property type="term" value="P:L-tryptophan catabolic process to kynurenine"/>
    <property type="evidence" value="ECO:0007669"/>
    <property type="project" value="InterPro"/>
</dbReference>
<protein>
    <recommendedName>
        <fullName evidence="4">Cyclase</fullName>
    </recommendedName>
</protein>
<dbReference type="PANTHER" id="PTHR34861:SF11">
    <property type="entry name" value="CYCLASE"/>
    <property type="match status" value="1"/>
</dbReference>
<evidence type="ECO:0000313" key="3">
    <source>
        <dbReference type="Proteomes" id="UP001388673"/>
    </source>
</evidence>
<name>A0AAW0Z0D7_9TREE</name>
<organism evidence="2 3">
    <name type="scientific">Kwoniella newhampshirensis</name>
    <dbReference type="NCBI Taxonomy" id="1651941"/>
    <lineage>
        <taxon>Eukaryota</taxon>
        <taxon>Fungi</taxon>
        <taxon>Dikarya</taxon>
        <taxon>Basidiomycota</taxon>
        <taxon>Agaricomycotina</taxon>
        <taxon>Tremellomycetes</taxon>
        <taxon>Tremellales</taxon>
        <taxon>Cryptococcaceae</taxon>
        <taxon>Kwoniella</taxon>
    </lineage>
</organism>
<dbReference type="Pfam" id="PF04199">
    <property type="entry name" value="Cyclase"/>
    <property type="match status" value="1"/>
</dbReference>
<dbReference type="InterPro" id="IPR037175">
    <property type="entry name" value="KFase_sf"/>
</dbReference>
<evidence type="ECO:0008006" key="4">
    <source>
        <dbReference type="Google" id="ProtNLM"/>
    </source>
</evidence>
<dbReference type="Proteomes" id="UP001388673">
    <property type="component" value="Unassembled WGS sequence"/>
</dbReference>
<evidence type="ECO:0000313" key="2">
    <source>
        <dbReference type="EMBL" id="KAK8858930.1"/>
    </source>
</evidence>
<dbReference type="PANTHER" id="PTHR34861">
    <property type="match status" value="1"/>
</dbReference>
<proteinExistence type="inferred from homology"/>
<dbReference type="GeneID" id="92180419"/>
<evidence type="ECO:0000256" key="1">
    <source>
        <dbReference type="ARBA" id="ARBA00007865"/>
    </source>
</evidence>
<gene>
    <name evidence="2" type="ORF">IAR55_003161</name>
</gene>
<dbReference type="AlphaFoldDB" id="A0AAW0Z0D7"/>
<dbReference type="InterPro" id="IPR007325">
    <property type="entry name" value="KFase/CYL"/>
</dbReference>
<keyword evidence="3" id="KW-1185">Reference proteome</keyword>
<comment type="similarity">
    <text evidence="1">Belongs to the Cyclase 1 superfamily.</text>
</comment>
<dbReference type="Gene3D" id="3.50.30.50">
    <property type="entry name" value="Putative cyclase"/>
    <property type="match status" value="1"/>
</dbReference>
<dbReference type="SUPFAM" id="SSF102198">
    <property type="entry name" value="Putative cyclase"/>
    <property type="match status" value="1"/>
</dbReference>
<comment type="caution">
    <text evidence="2">The sequence shown here is derived from an EMBL/GenBank/DDBJ whole genome shotgun (WGS) entry which is preliminary data.</text>
</comment>